<feature type="transmembrane region" description="Helical" evidence="1">
    <location>
        <begin position="172"/>
        <end position="192"/>
    </location>
</feature>
<feature type="non-terminal residue" evidence="2">
    <location>
        <position position="1"/>
    </location>
</feature>
<dbReference type="EMBL" id="AABL01000707">
    <property type="protein sequence ID" value="EAA22040.1"/>
    <property type="molecule type" value="Genomic_DNA"/>
</dbReference>
<protein>
    <submittedName>
        <fullName evidence="2">Yir3 protein</fullName>
    </submittedName>
</protein>
<keyword evidence="1" id="KW-0812">Transmembrane</keyword>
<keyword evidence="3" id="KW-1185">Reference proteome</keyword>
<reference evidence="2 3" key="1">
    <citation type="journal article" date="2002" name="Nature">
        <title>Genome sequence and comparative analysis of the model rodent malaria parasite Plasmodium yoelii yoelii.</title>
        <authorList>
            <person name="Carlton J.M."/>
            <person name="Angiuoli S.V."/>
            <person name="Suh B.B."/>
            <person name="Kooij T.W."/>
            <person name="Pertea M."/>
            <person name="Silva J.C."/>
            <person name="Ermolaeva M.D."/>
            <person name="Allen J.E."/>
            <person name="Selengut J.D."/>
            <person name="Koo H.L."/>
            <person name="Peterson J.D."/>
            <person name="Pop M."/>
            <person name="Kosack D.S."/>
            <person name="Shumway M.F."/>
            <person name="Bidwell S.L."/>
            <person name="Shallom S.J."/>
            <person name="van Aken S.E."/>
            <person name="Riedmuller S.B."/>
            <person name="Feldblyum T.V."/>
            <person name="Cho J.K."/>
            <person name="Quackenbush J."/>
            <person name="Sedegah M."/>
            <person name="Shoaibi A."/>
            <person name="Cummings L.M."/>
            <person name="Florens L."/>
            <person name="Yates J.R."/>
            <person name="Raine J.D."/>
            <person name="Sinden R.E."/>
            <person name="Harris M.A."/>
            <person name="Cunningham D.A."/>
            <person name="Preiser P.R."/>
            <person name="Bergman L.W."/>
            <person name="Vaidya A.B."/>
            <person name="van Lin L.H."/>
            <person name="Janse C.J."/>
            <person name="Waters A.P."/>
            <person name="Smith H.O."/>
            <person name="White O.R."/>
            <person name="Salzberg S.L."/>
            <person name="Venter J.C."/>
            <person name="Fraser C.M."/>
            <person name="Hoffman S.L."/>
            <person name="Gardner M.J."/>
            <person name="Carucci D.J."/>
        </authorList>
    </citation>
    <scope>NUCLEOTIDE SEQUENCE [LARGE SCALE GENOMIC DNA]</scope>
    <source>
        <strain evidence="2 3">17XNL</strain>
    </source>
</reference>
<evidence type="ECO:0000256" key="1">
    <source>
        <dbReference type="SAM" id="Phobius"/>
    </source>
</evidence>
<accession>Q7RLG7</accession>
<proteinExistence type="predicted"/>
<evidence type="ECO:0000313" key="3">
    <source>
        <dbReference type="Proteomes" id="UP000008553"/>
    </source>
</evidence>
<dbReference type="InterPro" id="IPR006477">
    <property type="entry name" value="Yir_bir_cir"/>
</dbReference>
<dbReference type="InParanoid" id="Q7RLG7"/>
<dbReference type="PaxDb" id="73239-Q7RLG7"/>
<organism evidence="2 3">
    <name type="scientific">Plasmodium yoelii yoelii</name>
    <dbReference type="NCBI Taxonomy" id="73239"/>
    <lineage>
        <taxon>Eukaryota</taxon>
        <taxon>Sar</taxon>
        <taxon>Alveolata</taxon>
        <taxon>Apicomplexa</taxon>
        <taxon>Aconoidasida</taxon>
        <taxon>Haemosporida</taxon>
        <taxon>Plasmodiidae</taxon>
        <taxon>Plasmodium</taxon>
        <taxon>Plasmodium (Vinckeia)</taxon>
    </lineage>
</organism>
<evidence type="ECO:0000313" key="2">
    <source>
        <dbReference type="EMBL" id="EAA22040.1"/>
    </source>
</evidence>
<dbReference type="Pfam" id="PF06022">
    <property type="entry name" value="Cir_Bir_Yir"/>
    <property type="match status" value="1"/>
</dbReference>
<keyword evidence="1" id="KW-0472">Membrane</keyword>
<name>Q7RLG7_PLAYO</name>
<keyword evidence="1" id="KW-1133">Transmembrane helix</keyword>
<dbReference type="AlphaFoldDB" id="Q7RLG7"/>
<comment type="caution">
    <text evidence="2">The sequence shown here is derived from an EMBL/GenBank/DDBJ whole genome shotgun (WGS) entry which is preliminary data.</text>
</comment>
<gene>
    <name evidence="2" type="ORF">PY02576</name>
</gene>
<dbReference type="Proteomes" id="UP000008553">
    <property type="component" value="Unassembled WGS sequence"/>
</dbReference>
<sequence length="212" mass="25186">SLKGQYNNLIKHSFILYFKNSINTYLYIILIMGFLIVSIFACRRFFHLRGFHPDELNISTDYDFHSNGEIKDYCPNAEFVWLFEQHIVSRIYKLGYNNFKEFIKENECLMNIGINDISKFYDPFKILYNMYIEHNGNKSKCTKCCKKKQFYVPNFEDNSEVTSSDPSVVSRLIPVLLIYVVTLILLGISYKYSLFGFRKRSPKQHLREKLKK</sequence>
<feature type="transmembrane region" description="Helical" evidence="1">
    <location>
        <begin position="24"/>
        <end position="42"/>
    </location>
</feature>